<evidence type="ECO:0000259" key="2">
    <source>
        <dbReference type="Pfam" id="PF02713"/>
    </source>
</evidence>
<feature type="compositionally biased region" description="Basic and acidic residues" evidence="1">
    <location>
        <begin position="261"/>
        <end position="274"/>
    </location>
</feature>
<dbReference type="Gene3D" id="3.30.530.20">
    <property type="match status" value="1"/>
</dbReference>
<dbReference type="EMBL" id="JAHRHJ020000004">
    <property type="protein sequence ID" value="KAH9318692.1"/>
    <property type="molecule type" value="Genomic_DNA"/>
</dbReference>
<dbReference type="PANTHER" id="PTHR31385">
    <property type="entry name" value="PUTATIVE (DUF220)-RELATED"/>
    <property type="match status" value="1"/>
</dbReference>
<accession>A0AA38GBX7</accession>
<feature type="non-terminal residue" evidence="3">
    <location>
        <position position="303"/>
    </location>
</feature>
<dbReference type="AlphaFoldDB" id="A0AA38GBX7"/>
<dbReference type="PANTHER" id="PTHR31385:SF1">
    <property type="entry name" value="PUTATIVE (DUF220)-RELATED"/>
    <property type="match status" value="1"/>
</dbReference>
<dbReference type="Proteomes" id="UP000824469">
    <property type="component" value="Unassembled WGS sequence"/>
</dbReference>
<feature type="domain" description="DUF220" evidence="2">
    <location>
        <begin position="137"/>
        <end position="207"/>
    </location>
</feature>
<gene>
    <name evidence="3" type="ORF">KI387_020461</name>
</gene>
<dbReference type="Pfam" id="PF02713">
    <property type="entry name" value="DUF220"/>
    <property type="match status" value="1"/>
</dbReference>
<evidence type="ECO:0000313" key="3">
    <source>
        <dbReference type="EMBL" id="KAH9318692.1"/>
    </source>
</evidence>
<dbReference type="InterPro" id="IPR003863">
    <property type="entry name" value="DUF220"/>
</dbReference>
<comment type="caution">
    <text evidence="3">The sequence shown here is derived from an EMBL/GenBank/DDBJ whole genome shotgun (WGS) entry which is preliminary data.</text>
</comment>
<keyword evidence="4" id="KW-1185">Reference proteome</keyword>
<dbReference type="CDD" id="cd07812">
    <property type="entry name" value="SRPBCC"/>
    <property type="match status" value="1"/>
</dbReference>
<dbReference type="InterPro" id="IPR023393">
    <property type="entry name" value="START-like_dom_sf"/>
</dbReference>
<protein>
    <recommendedName>
        <fullName evidence="2">DUF220 domain-containing protein</fullName>
    </recommendedName>
</protein>
<reference evidence="3 4" key="1">
    <citation type="journal article" date="2021" name="Nat. Plants">
        <title>The Taxus genome provides insights into paclitaxel biosynthesis.</title>
        <authorList>
            <person name="Xiong X."/>
            <person name="Gou J."/>
            <person name="Liao Q."/>
            <person name="Li Y."/>
            <person name="Zhou Q."/>
            <person name="Bi G."/>
            <person name="Li C."/>
            <person name="Du R."/>
            <person name="Wang X."/>
            <person name="Sun T."/>
            <person name="Guo L."/>
            <person name="Liang H."/>
            <person name="Lu P."/>
            <person name="Wu Y."/>
            <person name="Zhang Z."/>
            <person name="Ro D.K."/>
            <person name="Shang Y."/>
            <person name="Huang S."/>
            <person name="Yan J."/>
        </authorList>
    </citation>
    <scope>NUCLEOTIDE SEQUENCE [LARGE SCALE GENOMIC DNA]</scope>
    <source>
        <strain evidence="3">Ta-2019</strain>
    </source>
</reference>
<feature type="non-terminal residue" evidence="3">
    <location>
        <position position="1"/>
    </location>
</feature>
<feature type="region of interest" description="Disordered" evidence="1">
    <location>
        <begin position="255"/>
        <end position="303"/>
    </location>
</feature>
<evidence type="ECO:0000256" key="1">
    <source>
        <dbReference type="SAM" id="MobiDB-lite"/>
    </source>
</evidence>
<proteinExistence type="predicted"/>
<organism evidence="3 4">
    <name type="scientific">Taxus chinensis</name>
    <name type="common">Chinese yew</name>
    <name type="synonym">Taxus wallichiana var. chinensis</name>
    <dbReference type="NCBI Taxonomy" id="29808"/>
    <lineage>
        <taxon>Eukaryota</taxon>
        <taxon>Viridiplantae</taxon>
        <taxon>Streptophyta</taxon>
        <taxon>Embryophyta</taxon>
        <taxon>Tracheophyta</taxon>
        <taxon>Spermatophyta</taxon>
        <taxon>Pinopsida</taxon>
        <taxon>Pinidae</taxon>
        <taxon>Conifers II</taxon>
        <taxon>Cupressales</taxon>
        <taxon>Taxaceae</taxon>
        <taxon>Taxus</taxon>
    </lineage>
</organism>
<dbReference type="OMA" id="ENPSWAD"/>
<feature type="compositionally biased region" description="Polar residues" evidence="1">
    <location>
        <begin position="275"/>
        <end position="295"/>
    </location>
</feature>
<dbReference type="SUPFAM" id="SSF55961">
    <property type="entry name" value="Bet v1-like"/>
    <property type="match status" value="1"/>
</dbReference>
<evidence type="ECO:0000313" key="4">
    <source>
        <dbReference type="Proteomes" id="UP000824469"/>
    </source>
</evidence>
<sequence>DGQAYMNSMSSKLHKLGYPGGQAVGNADPTKGIHPKPLDFKAKLEKQLQVWRENTNWVDPPPKIEVTVPRGSLCNVEATVHVGLPPDAVFDIVIDPENKRVFKNIKEVRYRKVLEDDGDRQLVEVEQAAMWRFLWWSGTITVRVYVDQDRRNHLMRFRLAKEGFMKKFEGSWSLEPLFVDEEVCTTSKPSTVEEYELCSHGKGRVASLIRLEQLVQPALIPPPPISWYVRGITVRTTEMLVEDLQAEAKRIREGLITPSLKDNEEKPRETHDASGDSTQDVQIGGNNFDSESKWQQKMRRGRR</sequence>
<name>A0AA38GBX7_TAXCH</name>